<evidence type="ECO:0000256" key="10">
    <source>
        <dbReference type="PIRSR" id="PIRSR500134-3"/>
    </source>
</evidence>
<evidence type="ECO:0000256" key="7">
    <source>
        <dbReference type="PIRNR" id="PIRNR000124"/>
    </source>
</evidence>
<comment type="pathway">
    <text evidence="1">Nucleotide-sugar biosynthesis; UDP-alpha-D-glucuronate biosynthesis; UDP-alpha-D-glucuronate from UDP-alpha-D-glucose: step 1/1.</text>
</comment>
<feature type="binding site" evidence="10">
    <location>
        <position position="84"/>
    </location>
    <ligand>
        <name>NAD(+)</name>
        <dbReference type="ChEBI" id="CHEBI:57540"/>
    </ligand>
</feature>
<dbReference type="Pfam" id="PF03721">
    <property type="entry name" value="UDPG_MGDP_dh_N"/>
    <property type="match status" value="1"/>
</dbReference>
<feature type="binding site" evidence="9">
    <location>
        <begin position="259"/>
        <end position="263"/>
    </location>
    <ligand>
        <name>substrate</name>
    </ligand>
</feature>
<dbReference type="InterPro" id="IPR014026">
    <property type="entry name" value="UDP-Glc/GDP-Man_DH_dimer"/>
</dbReference>
<dbReference type="EC" id="1.1.1.22" evidence="3 7"/>
<dbReference type="EMBL" id="CP064787">
    <property type="protein sequence ID" value="QSG05088.1"/>
    <property type="molecule type" value="Genomic_DNA"/>
</dbReference>
<dbReference type="Pfam" id="PF03720">
    <property type="entry name" value="UDPG_MGDP_dh_C"/>
    <property type="match status" value="1"/>
</dbReference>
<evidence type="ECO:0000313" key="13">
    <source>
        <dbReference type="Proteomes" id="UP000663525"/>
    </source>
</evidence>
<dbReference type="Proteomes" id="UP000663525">
    <property type="component" value="Chromosome"/>
</dbReference>
<dbReference type="InterPro" id="IPR001732">
    <property type="entry name" value="UDP-Glc/GDP-Man_DH_N"/>
</dbReference>
<feature type="binding site" evidence="9">
    <location>
        <begin position="156"/>
        <end position="159"/>
    </location>
    <ligand>
        <name>substrate</name>
    </ligand>
</feature>
<dbReference type="RefSeq" id="WP_229114739.1">
    <property type="nucleotide sequence ID" value="NZ_CP064787.1"/>
</dbReference>
<dbReference type="GeneID" id="68854374"/>
<evidence type="ECO:0000256" key="3">
    <source>
        <dbReference type="ARBA" id="ARBA00012954"/>
    </source>
</evidence>
<dbReference type="InterPro" id="IPR028357">
    <property type="entry name" value="UDPglc_DH_bac"/>
</dbReference>
<dbReference type="GO" id="GO:0006065">
    <property type="term" value="P:UDP-glucuronate biosynthetic process"/>
    <property type="evidence" value="ECO:0007669"/>
    <property type="project" value="UniProtKB-UniPathway"/>
</dbReference>
<evidence type="ECO:0000313" key="12">
    <source>
        <dbReference type="EMBL" id="QSG05088.1"/>
    </source>
</evidence>
<dbReference type="InterPro" id="IPR054886">
    <property type="entry name" value="UDPGDh_AglM"/>
</dbReference>
<feature type="active site" description="Nucleophile" evidence="8">
    <location>
        <position position="270"/>
    </location>
</feature>
<name>A0A897MYN3_9EURY</name>
<evidence type="ECO:0000256" key="6">
    <source>
        <dbReference type="ARBA" id="ARBA00047473"/>
    </source>
</evidence>
<proteinExistence type="inferred from homology"/>
<dbReference type="GO" id="GO:0000271">
    <property type="term" value="P:polysaccharide biosynthetic process"/>
    <property type="evidence" value="ECO:0007669"/>
    <property type="project" value="InterPro"/>
</dbReference>
<dbReference type="InterPro" id="IPR014027">
    <property type="entry name" value="UDP-Glc/GDP-Man_DH_C"/>
</dbReference>
<accession>A0A897MYN3</accession>
<feature type="binding site" evidence="9">
    <location>
        <position position="329"/>
    </location>
    <ligand>
        <name>substrate</name>
    </ligand>
</feature>
<evidence type="ECO:0000256" key="1">
    <source>
        <dbReference type="ARBA" id="ARBA00004701"/>
    </source>
</evidence>
<dbReference type="PIRSF" id="PIRSF000124">
    <property type="entry name" value="UDPglc_GDPman_dh"/>
    <property type="match status" value="1"/>
</dbReference>
<comment type="catalytic activity">
    <reaction evidence="6 7">
        <text>UDP-alpha-D-glucose + 2 NAD(+) + H2O = UDP-alpha-D-glucuronate + 2 NADH + 3 H(+)</text>
        <dbReference type="Rhea" id="RHEA:23596"/>
        <dbReference type="ChEBI" id="CHEBI:15377"/>
        <dbReference type="ChEBI" id="CHEBI:15378"/>
        <dbReference type="ChEBI" id="CHEBI:57540"/>
        <dbReference type="ChEBI" id="CHEBI:57945"/>
        <dbReference type="ChEBI" id="CHEBI:58052"/>
        <dbReference type="ChEBI" id="CHEBI:58885"/>
        <dbReference type="EC" id="1.1.1.22"/>
    </reaction>
</comment>
<comment type="similarity">
    <text evidence="2 7">Belongs to the UDP-glucose/GDP-mannose dehydrogenase family.</text>
</comment>
<dbReference type="GO" id="GO:0003979">
    <property type="term" value="F:UDP-glucose 6-dehydrogenase activity"/>
    <property type="evidence" value="ECO:0007669"/>
    <property type="project" value="UniProtKB-EC"/>
</dbReference>
<organism evidence="12 13">
    <name type="scientific">Halapricum desulfuricans</name>
    <dbReference type="NCBI Taxonomy" id="2841257"/>
    <lineage>
        <taxon>Archaea</taxon>
        <taxon>Methanobacteriati</taxon>
        <taxon>Methanobacteriota</taxon>
        <taxon>Stenosarchaea group</taxon>
        <taxon>Halobacteria</taxon>
        <taxon>Halobacteriales</taxon>
        <taxon>Haloarculaceae</taxon>
        <taxon>Halapricum</taxon>
    </lineage>
</organism>
<dbReference type="Gene3D" id="1.20.5.100">
    <property type="entry name" value="Cytochrome c1, transmembrane anchor, C-terminal"/>
    <property type="match status" value="1"/>
</dbReference>
<dbReference type="NCBIfam" id="NF041297">
    <property type="entry name" value="UDPGDh_AglM"/>
    <property type="match status" value="1"/>
</dbReference>
<feature type="binding site" evidence="10">
    <location>
        <position position="273"/>
    </location>
    <ligand>
        <name>NAD(+)</name>
        <dbReference type="ChEBI" id="CHEBI:57540"/>
    </ligand>
</feature>
<dbReference type="InterPro" id="IPR036220">
    <property type="entry name" value="UDP-Glc/GDP-Man_DH_C_sf"/>
</dbReference>
<dbReference type="GO" id="GO:0051287">
    <property type="term" value="F:NAD binding"/>
    <property type="evidence" value="ECO:0007669"/>
    <property type="project" value="InterPro"/>
</dbReference>
<feature type="binding site" evidence="10">
    <location>
        <position position="336"/>
    </location>
    <ligand>
        <name>NAD(+)</name>
        <dbReference type="ChEBI" id="CHEBI:57540"/>
    </ligand>
</feature>
<evidence type="ECO:0000256" key="2">
    <source>
        <dbReference type="ARBA" id="ARBA00006601"/>
    </source>
</evidence>
<dbReference type="PANTHER" id="PTHR43750:SF3">
    <property type="entry name" value="UDP-GLUCOSE 6-DEHYDROGENASE TUAD"/>
    <property type="match status" value="1"/>
</dbReference>
<dbReference type="SUPFAM" id="SSF51735">
    <property type="entry name" value="NAD(P)-binding Rossmann-fold domains"/>
    <property type="match status" value="1"/>
</dbReference>
<dbReference type="InterPro" id="IPR008927">
    <property type="entry name" value="6-PGluconate_DH-like_C_sf"/>
</dbReference>
<feature type="binding site" evidence="10">
    <location>
        <position position="122"/>
    </location>
    <ligand>
        <name>NAD(+)</name>
        <dbReference type="ChEBI" id="CHEBI:57540"/>
    </ligand>
</feature>
<reference evidence="12" key="1">
    <citation type="submission" date="2020-11" db="EMBL/GenBank/DDBJ databases">
        <title>Carbohydrate-dependent, anaerobic sulfur respiration: A novel catabolism in halophilic archaea.</title>
        <authorList>
            <person name="Sorokin D.Y."/>
            <person name="Messina E."/>
            <person name="Smedile F."/>
            <person name="La Cono V."/>
            <person name="Hallsworth J.E."/>
            <person name="Yakimov M.M."/>
        </authorList>
    </citation>
    <scope>NUCLEOTIDE SEQUENCE</scope>
    <source>
        <strain evidence="12">HSR12-1</strain>
    </source>
</reference>
<dbReference type="Pfam" id="PF00984">
    <property type="entry name" value="UDPG_MGDP_dh"/>
    <property type="match status" value="1"/>
</dbReference>
<evidence type="ECO:0000256" key="8">
    <source>
        <dbReference type="PIRSR" id="PIRSR500134-1"/>
    </source>
</evidence>
<evidence type="ECO:0000256" key="5">
    <source>
        <dbReference type="ARBA" id="ARBA00023027"/>
    </source>
</evidence>
<feature type="binding site" evidence="10">
    <location>
        <position position="30"/>
    </location>
    <ligand>
        <name>NAD(+)</name>
        <dbReference type="ChEBI" id="CHEBI:57540"/>
    </ligand>
</feature>
<dbReference type="SMART" id="SM00984">
    <property type="entry name" value="UDPG_MGDP_dh_C"/>
    <property type="match status" value="1"/>
</dbReference>
<feature type="binding site" evidence="9">
    <location>
        <position position="267"/>
    </location>
    <ligand>
        <name>substrate</name>
    </ligand>
</feature>
<keyword evidence="4 7" id="KW-0560">Oxidoreductase</keyword>
<gene>
    <name evidence="12" type="primary">aglM/Ugd</name>
    <name evidence="12" type="ORF">HSR121_0734</name>
</gene>
<protein>
    <recommendedName>
        <fullName evidence="3 7">UDP-glucose 6-dehydrogenase</fullName>
        <ecNumber evidence="3 7">1.1.1.22</ecNumber>
    </recommendedName>
</protein>
<dbReference type="SUPFAM" id="SSF52413">
    <property type="entry name" value="UDP-glucose/GDP-mannose dehydrogenase C-terminal domain"/>
    <property type="match status" value="1"/>
</dbReference>
<dbReference type="NCBIfam" id="TIGR03026">
    <property type="entry name" value="NDP-sugDHase"/>
    <property type="match status" value="1"/>
</dbReference>
<evidence type="ECO:0000256" key="4">
    <source>
        <dbReference type="ARBA" id="ARBA00023002"/>
    </source>
</evidence>
<dbReference type="AlphaFoldDB" id="A0A897MYN3"/>
<dbReference type="InterPro" id="IPR036291">
    <property type="entry name" value="NAD(P)-bd_dom_sf"/>
</dbReference>
<feature type="binding site" evidence="9">
    <location>
        <position position="214"/>
    </location>
    <ligand>
        <name>substrate</name>
    </ligand>
</feature>
<dbReference type="UniPathway" id="UPA00038">
    <property type="reaction ID" value="UER00491"/>
</dbReference>
<dbReference type="Gene3D" id="3.40.50.720">
    <property type="entry name" value="NAD(P)-binding Rossmann-like Domain"/>
    <property type="match status" value="2"/>
</dbReference>
<dbReference type="SUPFAM" id="SSF48179">
    <property type="entry name" value="6-phosphogluconate dehydrogenase C-terminal domain-like"/>
    <property type="match status" value="1"/>
</dbReference>
<keyword evidence="5 7" id="KW-0520">NAD</keyword>
<sequence>MHVSVVGSGYIGTTIAAWFAELGHTVTNVDIDEDVVEAINAGEAPIHEPGLDELIADHGGDALVATTDYADVRESDVTFLALPTPSEADGGIDLSAMKAGAQSLGEAIAEKDDEHLVVVKSTVIPGTTEDVVTPIVEDAAGKTAGEGFHVAMNPEFLREGFALGDFRDPDKIVYGAESDAARETLDRVYDPLVEAADGEPAIVETGIKEAEMIKYANNAFLATKISLINEIGNVCKEYGVDAYEVADAIALDHRIDEHFLRSGVGWGGSCFPKDMNAIRHAARDRDYDPVLLDAAVAVNDRQPERMLDLLDDHADVEGKRVAVLGLAFKPGTDDIRYTRAVPIIEGLQDRGADVVGYDPVATENMREEFPGIEYADSAADALADAHAAMVVTDWDEFAALHTEFDAMADPVVIDGRRVIERRDGITYEGLTW</sequence>
<dbReference type="PANTHER" id="PTHR43750">
    <property type="entry name" value="UDP-GLUCOSE 6-DEHYDROGENASE TUAD"/>
    <property type="match status" value="1"/>
</dbReference>
<feature type="binding site" evidence="10">
    <location>
        <position position="159"/>
    </location>
    <ligand>
        <name>NAD(+)</name>
        <dbReference type="ChEBI" id="CHEBI:57540"/>
    </ligand>
</feature>
<dbReference type="PIRSF" id="PIRSF500134">
    <property type="entry name" value="UDPglc_DH_bac"/>
    <property type="match status" value="1"/>
</dbReference>
<dbReference type="InterPro" id="IPR017476">
    <property type="entry name" value="UDP-Glc/GDP-Man"/>
</dbReference>
<evidence type="ECO:0000259" key="11">
    <source>
        <dbReference type="SMART" id="SM00984"/>
    </source>
</evidence>
<evidence type="ECO:0000256" key="9">
    <source>
        <dbReference type="PIRSR" id="PIRSR500134-2"/>
    </source>
</evidence>
<feature type="domain" description="UDP-glucose/GDP-mannose dehydrogenase C-terminal" evidence="11">
    <location>
        <begin position="322"/>
        <end position="421"/>
    </location>
</feature>